<evidence type="ECO:0000256" key="7">
    <source>
        <dbReference type="SAM" id="Phobius"/>
    </source>
</evidence>
<comment type="subcellular location">
    <subcellularLocation>
        <location evidence="1">Cell membrane</location>
        <topology evidence="1">Multi-pass membrane protein</topology>
    </subcellularLocation>
</comment>
<dbReference type="InterPro" id="IPR005171">
    <property type="entry name" value="Cyt_c_oxidase_su4_prok"/>
</dbReference>
<dbReference type="GO" id="GO:0005886">
    <property type="term" value="C:plasma membrane"/>
    <property type="evidence" value="ECO:0007669"/>
    <property type="project" value="UniProtKB-SubCell"/>
</dbReference>
<gene>
    <name evidence="8" type="ORF">KACHI17_16080</name>
</gene>
<dbReference type="EMBL" id="AP029612">
    <property type="protein sequence ID" value="BFG70727.1"/>
    <property type="molecule type" value="Genomic_DNA"/>
</dbReference>
<dbReference type="RefSeq" id="WP_353548367.1">
    <property type="nucleotide sequence ID" value="NZ_AP029612.1"/>
</dbReference>
<evidence type="ECO:0000256" key="6">
    <source>
        <dbReference type="SAM" id="MobiDB-lite"/>
    </source>
</evidence>
<feature type="region of interest" description="Disordered" evidence="6">
    <location>
        <begin position="127"/>
        <end position="154"/>
    </location>
</feature>
<evidence type="ECO:0000256" key="5">
    <source>
        <dbReference type="ARBA" id="ARBA00023136"/>
    </source>
</evidence>
<accession>A0AAT9GJ64</accession>
<dbReference type="Pfam" id="PF03626">
    <property type="entry name" value="COX4_pro"/>
    <property type="match status" value="1"/>
</dbReference>
<organism evidence="8">
    <name type="scientific">Sediminibacterium sp. KACHI17</name>
    <dbReference type="NCBI Taxonomy" id="1751071"/>
    <lineage>
        <taxon>Bacteria</taxon>
        <taxon>Pseudomonadati</taxon>
        <taxon>Bacteroidota</taxon>
        <taxon>Chitinophagia</taxon>
        <taxon>Chitinophagales</taxon>
        <taxon>Chitinophagaceae</taxon>
        <taxon>Sediminibacterium</taxon>
    </lineage>
</organism>
<evidence type="ECO:0000256" key="4">
    <source>
        <dbReference type="ARBA" id="ARBA00022989"/>
    </source>
</evidence>
<evidence type="ECO:0000256" key="1">
    <source>
        <dbReference type="ARBA" id="ARBA00004651"/>
    </source>
</evidence>
<keyword evidence="2" id="KW-1003">Cell membrane</keyword>
<evidence type="ECO:0000313" key="8">
    <source>
        <dbReference type="EMBL" id="BFG70727.1"/>
    </source>
</evidence>
<evidence type="ECO:0000256" key="2">
    <source>
        <dbReference type="ARBA" id="ARBA00022475"/>
    </source>
</evidence>
<name>A0AAT9GJ64_9BACT</name>
<protein>
    <recommendedName>
        <fullName evidence="9">Cytochrome C oxidase subunit IV</fullName>
    </recommendedName>
</protein>
<feature type="transmembrane region" description="Helical" evidence="7">
    <location>
        <begin position="47"/>
        <end position="68"/>
    </location>
</feature>
<dbReference type="AlphaFoldDB" id="A0AAT9GJ64"/>
<evidence type="ECO:0008006" key="9">
    <source>
        <dbReference type="Google" id="ProtNLM"/>
    </source>
</evidence>
<reference evidence="8" key="1">
    <citation type="submission" date="2024-02" db="EMBL/GenBank/DDBJ databases">
        <title>Sediminibacterium planktonica sp. nov. and Sediminibacterium longus sp. nov., isolated from surface lake and river water.</title>
        <authorList>
            <person name="Watanabe K."/>
            <person name="Takemine S."/>
            <person name="Ishii Y."/>
            <person name="Ogata Y."/>
            <person name="Shindo C."/>
            <person name="Suda W."/>
        </authorList>
    </citation>
    <scope>NUCLEOTIDE SEQUENCE</scope>
    <source>
        <strain evidence="8">KACHI17</strain>
    </source>
</reference>
<proteinExistence type="predicted"/>
<keyword evidence="3 7" id="KW-0812">Transmembrane</keyword>
<evidence type="ECO:0000256" key="3">
    <source>
        <dbReference type="ARBA" id="ARBA00022692"/>
    </source>
</evidence>
<keyword evidence="4 7" id="KW-1133">Transmembrane helix</keyword>
<feature type="transmembrane region" description="Helical" evidence="7">
    <location>
        <begin position="80"/>
        <end position="100"/>
    </location>
</feature>
<sequence length="154" mass="17153">MSHSVGHEETHGGGTSEIKKVTIILSVLTIIELVLGFWMIGMESEGLRFAIKGAIIILMLAKAFYIVGYFMHLKHEIKNLIMTIVVPLALFIWFIIAFLADGNSFRNLRNTYDPYFKEQSTIKVEKKEHGSHGAAAGTHADSTHKSEGAVENKH</sequence>
<keyword evidence="5 7" id="KW-0472">Membrane</keyword>
<feature type="transmembrane region" description="Helical" evidence="7">
    <location>
        <begin position="21"/>
        <end position="41"/>
    </location>
</feature>
<feature type="compositionally biased region" description="Basic and acidic residues" evidence="6">
    <location>
        <begin position="141"/>
        <end position="154"/>
    </location>
</feature>